<evidence type="ECO:0008006" key="3">
    <source>
        <dbReference type="Google" id="ProtNLM"/>
    </source>
</evidence>
<protein>
    <recommendedName>
        <fullName evidence="3">BFD-like [2Fe-2S]-binding domain-containing protein</fullName>
    </recommendedName>
</protein>
<evidence type="ECO:0000313" key="1">
    <source>
        <dbReference type="EMBL" id="SPP65575.1"/>
    </source>
</evidence>
<dbReference type="EMBL" id="OUNR01000017">
    <property type="protein sequence ID" value="SPP65575.1"/>
    <property type="molecule type" value="Genomic_DNA"/>
</dbReference>
<dbReference type="AlphaFoldDB" id="A0A330L8A8"/>
<gene>
    <name evidence="1" type="ORF">NITLEN_40048</name>
</gene>
<dbReference type="InParanoid" id="A0A330L8A8"/>
<organism evidence="1 2">
    <name type="scientific">Nitrospira lenta</name>
    <dbReference type="NCBI Taxonomy" id="1436998"/>
    <lineage>
        <taxon>Bacteria</taxon>
        <taxon>Pseudomonadati</taxon>
        <taxon>Nitrospirota</taxon>
        <taxon>Nitrospiria</taxon>
        <taxon>Nitrospirales</taxon>
        <taxon>Nitrospiraceae</taxon>
        <taxon>Nitrospira</taxon>
    </lineage>
</organism>
<reference evidence="2" key="1">
    <citation type="submission" date="2018-04" db="EMBL/GenBank/DDBJ databases">
        <authorList>
            <person name="Lucker S."/>
            <person name="Sakoula D."/>
        </authorList>
    </citation>
    <scope>NUCLEOTIDE SEQUENCE [LARGE SCALE GENOMIC DNA]</scope>
</reference>
<dbReference type="Proteomes" id="UP000248168">
    <property type="component" value="Unassembled WGS sequence"/>
</dbReference>
<name>A0A330L8A8_9BACT</name>
<proteinExistence type="predicted"/>
<sequence>MYVCLCKGIREAEFCALASCHGTCPKSMKQAMGLDDACCGRCEANLETLIQSIAGCSAVSSAGTQS</sequence>
<accession>A0A330L8A8</accession>
<evidence type="ECO:0000313" key="2">
    <source>
        <dbReference type="Proteomes" id="UP000248168"/>
    </source>
</evidence>
<keyword evidence="2" id="KW-1185">Reference proteome</keyword>